<dbReference type="Pfam" id="PF10294">
    <property type="entry name" value="Methyltransf_16"/>
    <property type="match status" value="1"/>
</dbReference>
<dbReference type="PROSITE" id="PS01314">
    <property type="entry name" value="UPF0047"/>
    <property type="match status" value="1"/>
</dbReference>
<dbReference type="Gene3D" id="3.40.50.150">
    <property type="entry name" value="Vaccinia Virus protein VP39"/>
    <property type="match status" value="1"/>
</dbReference>
<keyword evidence="4" id="KW-1185">Reference proteome</keyword>
<sequence length="523" mass="59296">MHACESDSELSDPLHPQPKRARCSSPDLDPPPAQSSSDNDHAPHTQLDEPREKSSQRSRSNSPDDVHDAQDEEAEEDEMVLSEVHIHPENGRVDGRWLTSVFLLSHTDQDRHQDTRSDEGSDEDEDQEPHTWDHALEIQHAMGTSLREVGSQVWMGCFLLVDFIMEMKDQLNQTVVLELGAGTGLASIALGLMTDVGTVYCTDFDTDILSNCETNILHNLQGEVRARDEPEPIPFETRIKARRLNWLMEDPMQPLEDQRDRFDWLDTEAEEWRTKGAFIFAADVVYDDSLTDALVACLERLLCEPLPEDHPRKTEGRVAILTMEKRYNFSLDELDVVAQAHDYFVKRIGRSSLIEAQRIDYSSLGRYCDYDRSKDLTIQANMSWAQTTIRLPAKSRGCHLVTSEIEKQLPELRQFSVGMANVFLQHTSASLTLNENADPDVRVDMEMALNEIAPESMPFTHTDEGPDDMTGHLKSTLVGVSLNIPITNGRFNLGTWQGIWLCEHRNHASGRRIVVTLQGEKRK</sequence>
<evidence type="ECO:0000313" key="3">
    <source>
        <dbReference type="EMBL" id="KAF9965748.1"/>
    </source>
</evidence>
<dbReference type="InterPro" id="IPR029063">
    <property type="entry name" value="SAM-dependent_MTases_sf"/>
</dbReference>
<dbReference type="AlphaFoldDB" id="A0A9P6JA77"/>
<dbReference type="Pfam" id="PF01894">
    <property type="entry name" value="YjbQ"/>
    <property type="match status" value="1"/>
</dbReference>
<dbReference type="EMBL" id="JAAAHY010000225">
    <property type="protein sequence ID" value="KAF9965748.1"/>
    <property type="molecule type" value="Genomic_DNA"/>
</dbReference>
<feature type="region of interest" description="Disordered" evidence="2">
    <location>
        <begin position="108"/>
        <end position="130"/>
    </location>
</feature>
<evidence type="ECO:0000256" key="1">
    <source>
        <dbReference type="ARBA" id="ARBA00005534"/>
    </source>
</evidence>
<dbReference type="Gene3D" id="2.60.120.460">
    <property type="entry name" value="YjbQ-like"/>
    <property type="match status" value="1"/>
</dbReference>
<name>A0A9P6JA77_MORAP</name>
<dbReference type="PANTHER" id="PTHR30615:SF8">
    <property type="entry name" value="UPF0047 PROTEIN C4A8.02C"/>
    <property type="match status" value="1"/>
</dbReference>
<evidence type="ECO:0000313" key="4">
    <source>
        <dbReference type="Proteomes" id="UP000738359"/>
    </source>
</evidence>
<dbReference type="SUPFAM" id="SSF111038">
    <property type="entry name" value="YjbQ-like"/>
    <property type="match status" value="1"/>
</dbReference>
<dbReference type="Proteomes" id="UP000738359">
    <property type="component" value="Unassembled WGS sequence"/>
</dbReference>
<comment type="similarity">
    <text evidence="1">Belongs to the UPF0047 family.</text>
</comment>
<dbReference type="PANTHER" id="PTHR30615">
    <property type="entry name" value="UNCHARACTERIZED PROTEIN YJBQ-RELATED"/>
    <property type="match status" value="1"/>
</dbReference>
<gene>
    <name evidence="3" type="ORF">BGZ70_004195</name>
</gene>
<feature type="compositionally biased region" description="Acidic residues" evidence="2">
    <location>
        <begin position="70"/>
        <end position="79"/>
    </location>
</feature>
<comment type="caution">
    <text evidence="3">The sequence shown here is derived from an EMBL/GenBank/DDBJ whole genome shotgun (WGS) entry which is preliminary data.</text>
</comment>
<dbReference type="OrthoDB" id="10255963at2759"/>
<proteinExistence type="inferred from homology"/>
<evidence type="ECO:0000256" key="2">
    <source>
        <dbReference type="SAM" id="MobiDB-lite"/>
    </source>
</evidence>
<organism evidence="3 4">
    <name type="scientific">Mortierella alpina</name>
    <name type="common">Oleaginous fungus</name>
    <name type="synonym">Mortierella renispora</name>
    <dbReference type="NCBI Taxonomy" id="64518"/>
    <lineage>
        <taxon>Eukaryota</taxon>
        <taxon>Fungi</taxon>
        <taxon>Fungi incertae sedis</taxon>
        <taxon>Mucoromycota</taxon>
        <taxon>Mortierellomycotina</taxon>
        <taxon>Mortierellomycetes</taxon>
        <taxon>Mortierellales</taxon>
        <taxon>Mortierellaceae</taxon>
        <taxon>Mortierella</taxon>
    </lineage>
</organism>
<feature type="compositionally biased region" description="Basic and acidic residues" evidence="2">
    <location>
        <begin position="38"/>
        <end position="55"/>
    </location>
</feature>
<feature type="compositionally biased region" description="Acidic residues" evidence="2">
    <location>
        <begin position="1"/>
        <end position="10"/>
    </location>
</feature>
<dbReference type="InterPro" id="IPR035917">
    <property type="entry name" value="YjbQ-like_sf"/>
</dbReference>
<reference evidence="3" key="1">
    <citation type="journal article" date="2020" name="Fungal Divers.">
        <title>Resolving the Mortierellaceae phylogeny through synthesis of multi-gene phylogenetics and phylogenomics.</title>
        <authorList>
            <person name="Vandepol N."/>
            <person name="Liber J."/>
            <person name="Desiro A."/>
            <person name="Na H."/>
            <person name="Kennedy M."/>
            <person name="Barry K."/>
            <person name="Grigoriev I.V."/>
            <person name="Miller A.N."/>
            <person name="O'Donnell K."/>
            <person name="Stajich J.E."/>
            <person name="Bonito G."/>
        </authorList>
    </citation>
    <scope>NUCLEOTIDE SEQUENCE</scope>
    <source>
        <strain evidence="3">CK1249</strain>
    </source>
</reference>
<protein>
    <submittedName>
        <fullName evidence="3">Uncharacterized protein</fullName>
    </submittedName>
</protein>
<dbReference type="NCBIfam" id="TIGR00149">
    <property type="entry name" value="TIGR00149_YjbQ"/>
    <property type="match status" value="1"/>
</dbReference>
<accession>A0A9P6JA77</accession>
<dbReference type="SUPFAM" id="SSF53335">
    <property type="entry name" value="S-adenosyl-L-methionine-dependent methyltransferases"/>
    <property type="match status" value="1"/>
</dbReference>
<feature type="compositionally biased region" description="Basic and acidic residues" evidence="2">
    <location>
        <begin position="108"/>
        <end position="119"/>
    </location>
</feature>
<feature type="region of interest" description="Disordered" evidence="2">
    <location>
        <begin position="1"/>
        <end position="79"/>
    </location>
</feature>
<dbReference type="InterPro" id="IPR001602">
    <property type="entry name" value="UPF0047_YjbQ-like"/>
</dbReference>
<dbReference type="InterPro" id="IPR019410">
    <property type="entry name" value="Methyltransf_16"/>
</dbReference>